<accession>A0A5N7AUI4</accession>
<dbReference type="Proteomes" id="UP000326198">
    <property type="component" value="Unassembled WGS sequence"/>
</dbReference>
<organism evidence="2 3">
    <name type="scientific">Aspergillus bertholletiae</name>
    <dbReference type="NCBI Taxonomy" id="1226010"/>
    <lineage>
        <taxon>Eukaryota</taxon>
        <taxon>Fungi</taxon>
        <taxon>Dikarya</taxon>
        <taxon>Ascomycota</taxon>
        <taxon>Pezizomycotina</taxon>
        <taxon>Eurotiomycetes</taxon>
        <taxon>Eurotiomycetidae</taxon>
        <taxon>Eurotiales</taxon>
        <taxon>Aspergillaceae</taxon>
        <taxon>Aspergillus</taxon>
        <taxon>Aspergillus subgen. Circumdati</taxon>
    </lineage>
</organism>
<evidence type="ECO:0000256" key="1">
    <source>
        <dbReference type="SAM" id="Phobius"/>
    </source>
</evidence>
<sequence length="101" mass="12145">MILSSISLLPTLEHPRVHITRRKKITREKKKISTVHILFLYLLVIFFFFKKKPSPWRLFKYHSLTFFLPFLLQNHPYLYILKTMTPPTSSVPRRGFLAKPF</sequence>
<feature type="transmembrane region" description="Helical" evidence="1">
    <location>
        <begin position="32"/>
        <end position="49"/>
    </location>
</feature>
<dbReference type="EMBL" id="ML736354">
    <property type="protein sequence ID" value="KAE8372538.1"/>
    <property type="molecule type" value="Genomic_DNA"/>
</dbReference>
<keyword evidence="1" id="KW-0472">Membrane</keyword>
<keyword evidence="1" id="KW-1133">Transmembrane helix</keyword>
<proteinExistence type="predicted"/>
<evidence type="ECO:0000313" key="3">
    <source>
        <dbReference type="Proteomes" id="UP000326198"/>
    </source>
</evidence>
<protein>
    <submittedName>
        <fullName evidence="2">Uncharacterized protein</fullName>
    </submittedName>
</protein>
<dbReference type="AlphaFoldDB" id="A0A5N7AUI4"/>
<evidence type="ECO:0000313" key="2">
    <source>
        <dbReference type="EMBL" id="KAE8372538.1"/>
    </source>
</evidence>
<keyword evidence="1" id="KW-0812">Transmembrane</keyword>
<reference evidence="2 3" key="1">
    <citation type="submission" date="2019-04" db="EMBL/GenBank/DDBJ databases">
        <title>Friends and foes A comparative genomics studyof 23 Aspergillus species from section Flavi.</title>
        <authorList>
            <consortium name="DOE Joint Genome Institute"/>
            <person name="Kjaerbolling I."/>
            <person name="Vesth T."/>
            <person name="Frisvad J.C."/>
            <person name="Nybo J.L."/>
            <person name="Theobald S."/>
            <person name="Kildgaard S."/>
            <person name="Isbrandt T."/>
            <person name="Kuo A."/>
            <person name="Sato A."/>
            <person name="Lyhne E.K."/>
            <person name="Kogle M.E."/>
            <person name="Wiebenga A."/>
            <person name="Kun R.S."/>
            <person name="Lubbers R.J."/>
            <person name="Makela M.R."/>
            <person name="Barry K."/>
            <person name="Chovatia M."/>
            <person name="Clum A."/>
            <person name="Daum C."/>
            <person name="Haridas S."/>
            <person name="He G."/>
            <person name="LaButti K."/>
            <person name="Lipzen A."/>
            <person name="Mondo S."/>
            <person name="Riley R."/>
            <person name="Salamov A."/>
            <person name="Simmons B.A."/>
            <person name="Magnuson J.K."/>
            <person name="Henrissat B."/>
            <person name="Mortensen U.H."/>
            <person name="Larsen T.O."/>
            <person name="Devries R.P."/>
            <person name="Grigoriev I.V."/>
            <person name="Machida M."/>
            <person name="Baker S.E."/>
            <person name="Andersen M.R."/>
        </authorList>
    </citation>
    <scope>NUCLEOTIDE SEQUENCE [LARGE SCALE GENOMIC DNA]</scope>
    <source>
        <strain evidence="2 3">IBT 29228</strain>
    </source>
</reference>
<name>A0A5N7AUI4_9EURO</name>
<feature type="transmembrane region" description="Helical" evidence="1">
    <location>
        <begin position="61"/>
        <end position="80"/>
    </location>
</feature>
<gene>
    <name evidence="2" type="ORF">BDV26DRAFT_98545</name>
</gene>
<keyword evidence="3" id="KW-1185">Reference proteome</keyword>